<dbReference type="Proteomes" id="UP001500880">
    <property type="component" value="Unassembled WGS sequence"/>
</dbReference>
<evidence type="ECO:0000259" key="1">
    <source>
        <dbReference type="Pfam" id="PF21818"/>
    </source>
</evidence>
<dbReference type="EMBL" id="BAAADO010000002">
    <property type="protein sequence ID" value="GAA0488017.1"/>
    <property type="molecule type" value="Genomic_DNA"/>
</dbReference>
<gene>
    <name evidence="2" type="ORF">GCM10008986_11980</name>
</gene>
<protein>
    <recommendedName>
        <fullName evidence="1">DUF6884 domain-containing protein</fullName>
    </recommendedName>
</protein>
<dbReference type="InterPro" id="IPR049251">
    <property type="entry name" value="DUF6884"/>
</dbReference>
<dbReference type="RefSeq" id="WP_343838730.1">
    <property type="nucleotide sequence ID" value="NZ_BAAADO010000002.1"/>
</dbReference>
<dbReference type="Pfam" id="PF21818">
    <property type="entry name" value="DUF6884"/>
    <property type="match status" value="1"/>
</dbReference>
<organism evidence="2 3">
    <name type="scientific">Salinibacillus aidingensis</name>
    <dbReference type="NCBI Taxonomy" id="237684"/>
    <lineage>
        <taxon>Bacteria</taxon>
        <taxon>Bacillati</taxon>
        <taxon>Bacillota</taxon>
        <taxon>Bacilli</taxon>
        <taxon>Bacillales</taxon>
        <taxon>Bacillaceae</taxon>
        <taxon>Salinibacillus</taxon>
    </lineage>
</organism>
<accession>A0ABN1B0V0</accession>
<reference evidence="2 3" key="1">
    <citation type="journal article" date="2019" name="Int. J. Syst. Evol. Microbiol.">
        <title>The Global Catalogue of Microorganisms (GCM) 10K type strain sequencing project: providing services to taxonomists for standard genome sequencing and annotation.</title>
        <authorList>
            <consortium name="The Broad Institute Genomics Platform"/>
            <consortium name="The Broad Institute Genome Sequencing Center for Infectious Disease"/>
            <person name="Wu L."/>
            <person name="Ma J."/>
        </authorList>
    </citation>
    <scope>NUCLEOTIDE SEQUENCE [LARGE SCALE GENOMIC DNA]</scope>
    <source>
        <strain evidence="2 3">JCM 12389</strain>
    </source>
</reference>
<keyword evidence="3" id="KW-1185">Reference proteome</keyword>
<evidence type="ECO:0000313" key="2">
    <source>
        <dbReference type="EMBL" id="GAA0488017.1"/>
    </source>
</evidence>
<sequence length="153" mass="17432">MENLNELYVIPSGKPKIWDHKPELGSVKACEAYTGTFHRLLQQYVEMINVHWVIISPKYGILNPDEFVPETYNLSFSMKKNPDVISVERMSQQLSEKGLSDAKRVVMLGGKKFKPIMEQLFPQASLHYPLHGSKGIGAMQKSLKDAINNKRML</sequence>
<proteinExistence type="predicted"/>
<feature type="domain" description="DUF6884" evidence="1">
    <location>
        <begin position="26"/>
        <end position="141"/>
    </location>
</feature>
<name>A0ABN1B0V0_9BACI</name>
<comment type="caution">
    <text evidence="2">The sequence shown here is derived from an EMBL/GenBank/DDBJ whole genome shotgun (WGS) entry which is preliminary data.</text>
</comment>
<evidence type="ECO:0000313" key="3">
    <source>
        <dbReference type="Proteomes" id="UP001500880"/>
    </source>
</evidence>